<dbReference type="EMBL" id="JANPWB010000012">
    <property type="protein sequence ID" value="KAJ1119092.1"/>
    <property type="molecule type" value="Genomic_DNA"/>
</dbReference>
<reference evidence="2" key="1">
    <citation type="journal article" date="2022" name="bioRxiv">
        <title>Sequencing and chromosome-scale assembly of the giantPleurodeles waltlgenome.</title>
        <authorList>
            <person name="Brown T."/>
            <person name="Elewa A."/>
            <person name="Iarovenko S."/>
            <person name="Subramanian E."/>
            <person name="Araus A.J."/>
            <person name="Petzold A."/>
            <person name="Susuki M."/>
            <person name="Suzuki K.-i.T."/>
            <person name="Hayashi T."/>
            <person name="Toyoda A."/>
            <person name="Oliveira C."/>
            <person name="Osipova E."/>
            <person name="Leigh N.D."/>
            <person name="Simon A."/>
            <person name="Yun M.H."/>
        </authorList>
    </citation>
    <scope>NUCLEOTIDE SEQUENCE</scope>
    <source>
        <strain evidence="2">20211129_DDA</strain>
        <tissue evidence="2">Liver</tissue>
    </source>
</reference>
<comment type="caution">
    <text evidence="2">The sequence shown here is derived from an EMBL/GenBank/DDBJ whole genome shotgun (WGS) entry which is preliminary data.</text>
</comment>
<protein>
    <submittedName>
        <fullName evidence="2">Uncharacterized protein</fullName>
    </submittedName>
</protein>
<gene>
    <name evidence="2" type="ORF">NDU88_007278</name>
</gene>
<sequence>MWVSGERPRGGPVEFLAPCAHEEVDSCCGAGVWADAVGCLDRGRCFLVQVHFWNAGGAVGGNVRFGRTRPGLLEAPHAVWLEGAWYMTPAPSCARALLAPSTSSARAGKQLKDPTEPATSLTTQAGEEQVPVSLTSQSLSQELQMDMKSLLV</sequence>
<evidence type="ECO:0000313" key="2">
    <source>
        <dbReference type="EMBL" id="KAJ1119092.1"/>
    </source>
</evidence>
<feature type="compositionally biased region" description="Polar residues" evidence="1">
    <location>
        <begin position="117"/>
        <end position="126"/>
    </location>
</feature>
<name>A0AAV7NVI3_PLEWA</name>
<dbReference type="AlphaFoldDB" id="A0AAV7NVI3"/>
<feature type="region of interest" description="Disordered" evidence="1">
    <location>
        <begin position="105"/>
        <end position="131"/>
    </location>
</feature>
<organism evidence="2 3">
    <name type="scientific">Pleurodeles waltl</name>
    <name type="common">Iberian ribbed newt</name>
    <dbReference type="NCBI Taxonomy" id="8319"/>
    <lineage>
        <taxon>Eukaryota</taxon>
        <taxon>Metazoa</taxon>
        <taxon>Chordata</taxon>
        <taxon>Craniata</taxon>
        <taxon>Vertebrata</taxon>
        <taxon>Euteleostomi</taxon>
        <taxon>Amphibia</taxon>
        <taxon>Batrachia</taxon>
        <taxon>Caudata</taxon>
        <taxon>Salamandroidea</taxon>
        <taxon>Salamandridae</taxon>
        <taxon>Pleurodelinae</taxon>
        <taxon>Pleurodeles</taxon>
    </lineage>
</organism>
<keyword evidence="3" id="KW-1185">Reference proteome</keyword>
<dbReference type="Proteomes" id="UP001066276">
    <property type="component" value="Chromosome 8"/>
</dbReference>
<evidence type="ECO:0000256" key="1">
    <source>
        <dbReference type="SAM" id="MobiDB-lite"/>
    </source>
</evidence>
<accession>A0AAV7NVI3</accession>
<evidence type="ECO:0000313" key="3">
    <source>
        <dbReference type="Proteomes" id="UP001066276"/>
    </source>
</evidence>
<proteinExistence type="predicted"/>